<keyword evidence="3" id="KW-0175">Coiled coil</keyword>
<name>A0A090Z554_9BACI</name>
<keyword evidence="1" id="KW-0547">Nucleotide-binding</keyword>
<dbReference type="RefSeq" id="WP_042978635.1">
    <property type="nucleotide sequence ID" value="NZ_JMQC01000005.1"/>
</dbReference>
<dbReference type="GO" id="GO:0005524">
    <property type="term" value="F:ATP binding"/>
    <property type="evidence" value="ECO:0007669"/>
    <property type="project" value="UniProtKB-KW"/>
</dbReference>
<accession>A0A090Z554</accession>
<dbReference type="Gene3D" id="3.40.50.300">
    <property type="entry name" value="P-loop containing nucleotide triphosphate hydrolases"/>
    <property type="match status" value="2"/>
</dbReference>
<keyword evidence="5" id="KW-0347">Helicase</keyword>
<reference evidence="5 6" key="1">
    <citation type="submission" date="2014-04" db="EMBL/GenBank/DDBJ databases">
        <authorList>
            <person name="Bishop-Lilly K.A."/>
            <person name="Broomall S.M."/>
            <person name="Chain P.S."/>
            <person name="Chertkov O."/>
            <person name="Coyne S.R."/>
            <person name="Daligault H.E."/>
            <person name="Davenport K.W."/>
            <person name="Erkkila T."/>
            <person name="Frey K.G."/>
            <person name="Gibbons H.S."/>
            <person name="Gu W."/>
            <person name="Jaissle J."/>
            <person name="Johnson S.L."/>
            <person name="Koroleva G.I."/>
            <person name="Ladner J.T."/>
            <person name="Lo C.-C."/>
            <person name="Minogue T.D."/>
            <person name="Munk C."/>
            <person name="Palacios G.F."/>
            <person name="Redden C.L."/>
            <person name="Rosenzweig C.N."/>
            <person name="Scholz M.B."/>
            <person name="Teshima H."/>
            <person name="Xu Y."/>
        </authorList>
    </citation>
    <scope>NUCLEOTIDE SEQUENCE [LARGE SCALE GENOMIC DNA]</scope>
    <source>
        <strain evidence="5 6">BHP</strain>
    </source>
</reference>
<dbReference type="InterPro" id="IPR014001">
    <property type="entry name" value="Helicase_ATP-bd"/>
</dbReference>
<evidence type="ECO:0000256" key="3">
    <source>
        <dbReference type="SAM" id="Coils"/>
    </source>
</evidence>
<dbReference type="GO" id="GO:0003676">
    <property type="term" value="F:nucleic acid binding"/>
    <property type="evidence" value="ECO:0007669"/>
    <property type="project" value="InterPro"/>
</dbReference>
<dbReference type="Pfam" id="PF00271">
    <property type="entry name" value="Helicase_C"/>
    <property type="match status" value="1"/>
</dbReference>
<proteinExistence type="predicted"/>
<dbReference type="SUPFAM" id="SSF52540">
    <property type="entry name" value="P-loop containing nucleoside triphosphate hydrolases"/>
    <property type="match status" value="1"/>
</dbReference>
<dbReference type="InterPro" id="IPR011545">
    <property type="entry name" value="DEAD/DEAH_box_helicase_dom"/>
</dbReference>
<gene>
    <name evidence="5" type="ORF">DJ93_6085</name>
</gene>
<dbReference type="PATRIC" id="fig|1405.8.peg.34"/>
<feature type="domain" description="Helicase ATP-binding" evidence="4">
    <location>
        <begin position="362"/>
        <end position="530"/>
    </location>
</feature>
<protein>
    <submittedName>
        <fullName evidence="5">DEAD/DEAH box helicase family protein</fullName>
    </submittedName>
</protein>
<keyword evidence="2" id="KW-0067">ATP-binding</keyword>
<dbReference type="SMART" id="SM00487">
    <property type="entry name" value="DEXDc"/>
    <property type="match status" value="1"/>
</dbReference>
<dbReference type="Pfam" id="PF00270">
    <property type="entry name" value="DEAD"/>
    <property type="match status" value="1"/>
</dbReference>
<dbReference type="EMBL" id="JMQC01000005">
    <property type="protein sequence ID" value="KFN06414.1"/>
    <property type="molecule type" value="Genomic_DNA"/>
</dbReference>
<evidence type="ECO:0000313" key="5">
    <source>
        <dbReference type="EMBL" id="KFN06414.1"/>
    </source>
</evidence>
<evidence type="ECO:0000313" key="6">
    <source>
        <dbReference type="Proteomes" id="UP000029389"/>
    </source>
</evidence>
<evidence type="ECO:0000259" key="4">
    <source>
        <dbReference type="PROSITE" id="PS51192"/>
    </source>
</evidence>
<dbReference type="Proteomes" id="UP000029389">
    <property type="component" value="Unassembled WGS sequence"/>
</dbReference>
<dbReference type="InterPro" id="IPR027417">
    <property type="entry name" value="P-loop_NTPase"/>
</dbReference>
<evidence type="ECO:0000256" key="1">
    <source>
        <dbReference type="ARBA" id="ARBA00022741"/>
    </source>
</evidence>
<sequence length="1007" mass="115398">MSSVDIKKDAQSCTTSSLLPTGVQDSAPSIITHINSIPRHQVIVHPKSFSNQPQGYEMGIVTNEIKKMYSEYVPVTKILDYFTKGHCIMLSDMQIDFENRFSFISSSIFAIDIDDVEKKTNPKEIIMMLKDKLVGLFYTFSHSKEGKGNRYRLLFQLDRVITDEKKMRNMISLVANDLKKQGLPVDTQAKNPLQIVRGGNKGYELVNANNKLNADDLLDRIKRDNYKKQQEQYSNFGKHHRPVSFKALKEMAECIGYIPSGTGETELWNRLTVGLKHYANSGYITQDEGFELFDIISGGEQSQRQWETKKASGQATIGSFIREARKRGYKGKYTYLANDDIEETYNKETIKVNRYIPTDVAKGILTNKERVLVDSPTGSGKTTSFINAFKELQDSSKHFYIFSVPTVTLTQQCANNHGLMAIKGQTRDLFKTIHTYIKNQNRVFVSTYDMVPALIEMLQTMNEPLKISYTLVVDEMHKFVTDYGKEYRFDAVQKLNEAGKNARAFIGLSGTIDDIYKNDFDKVIHIDNGNPASPCTEFAVYTYKKKKEGLAELVKLIEIWSTKRKLLIFIQSKDKITQIQDALRQKGISVRTVSADSKKNTTYKQLVEDETIEESVQVVLSTSVIADGVNIKNSMEWEVIAVCNDFSPLFNYSAMKQMSNRLRNPYRRFSLFMQDAKEEEQNTFCIESSYKWRCDSAKKLVDEINEHPYFDKRLFRSSEIEKRYGIYEGDEKLEIDTLFLRHAVSNEQEKYYSACRYAFINVVEKVLHKKAVGILDVTEEIKKQQIDLTDIKEILDRLKEQAKKSDAEKEAGILQTFDSEVYQAFMDQNEEVINEFKKATLPRHFACISGLSRIADYETCKKVVSDVKRDADSHAFFTAIRSVTDANFFSKVDRPNATRTVFLKLLELDSFMTTQEYKKALDLIAKQVKKSAKDVKVVEKLVVFESKKVSKGVRVKRVSAPITVDHISETYDIPISTVNEIMKTYTERFIKEEQKGVQAIANGFKRA</sequence>
<dbReference type="InterPro" id="IPR001650">
    <property type="entry name" value="Helicase_C-like"/>
</dbReference>
<dbReference type="AlphaFoldDB" id="A0A090Z554"/>
<dbReference type="GO" id="GO:0004386">
    <property type="term" value="F:helicase activity"/>
    <property type="evidence" value="ECO:0007669"/>
    <property type="project" value="UniProtKB-KW"/>
</dbReference>
<feature type="coiled-coil region" evidence="3">
    <location>
        <begin position="781"/>
        <end position="808"/>
    </location>
</feature>
<organism evidence="5 6">
    <name type="scientific">Bacillus clarus</name>
    <dbReference type="NCBI Taxonomy" id="2338372"/>
    <lineage>
        <taxon>Bacteria</taxon>
        <taxon>Bacillati</taxon>
        <taxon>Bacillota</taxon>
        <taxon>Bacilli</taxon>
        <taxon>Bacillales</taxon>
        <taxon>Bacillaceae</taxon>
        <taxon>Bacillus</taxon>
        <taxon>Bacillus cereus group</taxon>
    </lineage>
</organism>
<dbReference type="PROSITE" id="PS51192">
    <property type="entry name" value="HELICASE_ATP_BIND_1"/>
    <property type="match status" value="1"/>
</dbReference>
<evidence type="ECO:0000256" key="2">
    <source>
        <dbReference type="ARBA" id="ARBA00022840"/>
    </source>
</evidence>
<keyword evidence="5" id="KW-0378">Hydrolase</keyword>
<comment type="caution">
    <text evidence="5">The sequence shown here is derived from an EMBL/GenBank/DDBJ whole genome shotgun (WGS) entry which is preliminary data.</text>
</comment>